<evidence type="ECO:0000313" key="2">
    <source>
        <dbReference type="Proteomes" id="UP000639606"/>
    </source>
</evidence>
<organism evidence="1 2">
    <name type="scientific">Saccharothrix coeruleofusca</name>
    <dbReference type="NCBI Taxonomy" id="33919"/>
    <lineage>
        <taxon>Bacteria</taxon>
        <taxon>Bacillati</taxon>
        <taxon>Actinomycetota</taxon>
        <taxon>Actinomycetes</taxon>
        <taxon>Pseudonocardiales</taxon>
        <taxon>Pseudonocardiaceae</taxon>
        <taxon>Saccharothrix</taxon>
    </lineage>
</organism>
<dbReference type="Proteomes" id="UP000639606">
    <property type="component" value="Unassembled WGS sequence"/>
</dbReference>
<evidence type="ECO:0000313" key="1">
    <source>
        <dbReference type="EMBL" id="GGP76241.1"/>
    </source>
</evidence>
<dbReference type="AlphaFoldDB" id="A0A918AS58"/>
<name>A0A918AS58_9PSEU</name>
<dbReference type="RefSeq" id="WP_189226446.1">
    <property type="nucleotide sequence ID" value="NZ_BMRG01000016.1"/>
</dbReference>
<keyword evidence="2" id="KW-1185">Reference proteome</keyword>
<sequence length="118" mass="13077">MPKIDFPLALPRRFEVWSYRAPHGVLVLRSDKGADAPTRVDVVFRAVSEVKLATVMTNLVVDRAGGAYTLASNEMPDAYVVAANALVFEDDLEGGQPSVAEDPALERHVIRSLYHHRY</sequence>
<accession>A0A918AS58</accession>
<dbReference type="EMBL" id="BMRG01000016">
    <property type="protein sequence ID" value="GGP76241.1"/>
    <property type="molecule type" value="Genomic_DNA"/>
</dbReference>
<protein>
    <submittedName>
        <fullName evidence="1">Uncharacterized protein</fullName>
    </submittedName>
</protein>
<reference evidence="1" key="2">
    <citation type="submission" date="2020-09" db="EMBL/GenBank/DDBJ databases">
        <authorList>
            <person name="Sun Q."/>
            <person name="Ohkuma M."/>
        </authorList>
    </citation>
    <scope>NUCLEOTIDE SEQUENCE</scope>
    <source>
        <strain evidence="1">JCM 3313</strain>
    </source>
</reference>
<reference evidence="1" key="1">
    <citation type="journal article" date="2014" name="Int. J. Syst. Evol. Microbiol.">
        <title>Complete genome sequence of Corynebacterium casei LMG S-19264T (=DSM 44701T), isolated from a smear-ripened cheese.</title>
        <authorList>
            <consortium name="US DOE Joint Genome Institute (JGI-PGF)"/>
            <person name="Walter F."/>
            <person name="Albersmeier A."/>
            <person name="Kalinowski J."/>
            <person name="Ruckert C."/>
        </authorList>
    </citation>
    <scope>NUCLEOTIDE SEQUENCE</scope>
    <source>
        <strain evidence="1">JCM 3313</strain>
    </source>
</reference>
<proteinExistence type="predicted"/>
<gene>
    <name evidence="1" type="ORF">GCM10010185_57410</name>
</gene>
<comment type="caution">
    <text evidence="1">The sequence shown here is derived from an EMBL/GenBank/DDBJ whole genome shotgun (WGS) entry which is preliminary data.</text>
</comment>